<keyword evidence="2" id="KW-0963">Cytoplasm</keyword>
<gene>
    <name evidence="11" type="primary">txxe 1301</name>
    <name evidence="11" type="ORF">TXXE_06120</name>
</gene>
<dbReference type="Pfam" id="PF12833">
    <property type="entry name" value="HTH_18"/>
    <property type="match status" value="1"/>
</dbReference>
<dbReference type="InterPro" id="IPR011006">
    <property type="entry name" value="CheY-like_superfamily"/>
</dbReference>
<dbReference type="InterPro" id="IPR018062">
    <property type="entry name" value="HTH_AraC-typ_CS"/>
</dbReference>
<dbReference type="SMART" id="SM00448">
    <property type="entry name" value="REC"/>
    <property type="match status" value="1"/>
</dbReference>
<evidence type="ECO:0000256" key="2">
    <source>
        <dbReference type="ARBA" id="ARBA00022490"/>
    </source>
</evidence>
<keyword evidence="3 8" id="KW-0597">Phosphoprotein</keyword>
<evidence type="ECO:0000256" key="7">
    <source>
        <dbReference type="ARBA" id="ARBA00023163"/>
    </source>
</evidence>
<dbReference type="RefSeq" id="WP_213483875.1">
    <property type="nucleotide sequence ID" value="NZ_CAJRAY010000026.1"/>
</dbReference>
<keyword evidence="12" id="KW-1185">Reference proteome</keyword>
<dbReference type="InterPro" id="IPR018060">
    <property type="entry name" value="HTH_AraC"/>
</dbReference>
<keyword evidence="5" id="KW-0805">Transcription regulation</keyword>
<keyword evidence="6" id="KW-0238">DNA-binding</keyword>
<evidence type="ECO:0000256" key="8">
    <source>
        <dbReference type="PROSITE-ProRule" id="PRU00169"/>
    </source>
</evidence>
<organism evidence="11 12">
    <name type="scientific">Thermobacillus xylanilyticus</name>
    <dbReference type="NCBI Taxonomy" id="76633"/>
    <lineage>
        <taxon>Bacteria</taxon>
        <taxon>Bacillati</taxon>
        <taxon>Bacillota</taxon>
        <taxon>Bacilli</taxon>
        <taxon>Bacillales</taxon>
        <taxon>Paenibacillaceae</taxon>
        <taxon>Thermobacillus</taxon>
    </lineage>
</organism>
<evidence type="ECO:0000313" key="11">
    <source>
        <dbReference type="EMBL" id="CAG5082585.1"/>
    </source>
</evidence>
<evidence type="ECO:0000313" key="12">
    <source>
        <dbReference type="Proteomes" id="UP000681526"/>
    </source>
</evidence>
<evidence type="ECO:0000259" key="9">
    <source>
        <dbReference type="PROSITE" id="PS01124"/>
    </source>
</evidence>
<dbReference type="EMBL" id="CAJRAY010000026">
    <property type="protein sequence ID" value="CAG5082585.1"/>
    <property type="molecule type" value="Genomic_DNA"/>
</dbReference>
<dbReference type="Gene3D" id="3.40.50.2300">
    <property type="match status" value="1"/>
</dbReference>
<protein>
    <submittedName>
        <fullName evidence="11">Two component transcriptional regulator, AraC family</fullName>
    </submittedName>
</protein>
<keyword evidence="4" id="KW-0902">Two-component regulatory system</keyword>
<dbReference type="Proteomes" id="UP000681526">
    <property type="component" value="Unassembled WGS sequence"/>
</dbReference>
<proteinExistence type="predicted"/>
<dbReference type="CDD" id="cd17536">
    <property type="entry name" value="REC_YesN-like"/>
    <property type="match status" value="1"/>
</dbReference>
<keyword evidence="7" id="KW-0804">Transcription</keyword>
<evidence type="ECO:0000256" key="1">
    <source>
        <dbReference type="ARBA" id="ARBA00004496"/>
    </source>
</evidence>
<dbReference type="PRINTS" id="PR00032">
    <property type="entry name" value="HTHARAC"/>
</dbReference>
<evidence type="ECO:0000256" key="3">
    <source>
        <dbReference type="ARBA" id="ARBA00022553"/>
    </source>
</evidence>
<dbReference type="InterPro" id="IPR009057">
    <property type="entry name" value="Homeodomain-like_sf"/>
</dbReference>
<dbReference type="SUPFAM" id="SSF52172">
    <property type="entry name" value="CheY-like"/>
    <property type="match status" value="1"/>
</dbReference>
<name>A0ABM8V270_THEXY</name>
<dbReference type="Pfam" id="PF00072">
    <property type="entry name" value="Response_reg"/>
    <property type="match status" value="1"/>
</dbReference>
<dbReference type="PANTHER" id="PTHR42713">
    <property type="entry name" value="HISTIDINE KINASE-RELATED"/>
    <property type="match status" value="1"/>
</dbReference>
<feature type="domain" description="HTH araC/xylS-type" evidence="9">
    <location>
        <begin position="388"/>
        <end position="485"/>
    </location>
</feature>
<dbReference type="PANTHER" id="PTHR42713:SF3">
    <property type="entry name" value="TRANSCRIPTIONAL REGULATORY PROTEIN HPTR"/>
    <property type="match status" value="1"/>
</dbReference>
<reference evidence="11 12" key="1">
    <citation type="submission" date="2021-04" db="EMBL/GenBank/DDBJ databases">
        <authorList>
            <person name="Rakotoarivonina H."/>
        </authorList>
    </citation>
    <scope>NUCLEOTIDE SEQUENCE [LARGE SCALE GENOMIC DNA]</scope>
    <source>
        <strain evidence="11 12">XE</strain>
    </source>
</reference>
<dbReference type="PROSITE" id="PS01124">
    <property type="entry name" value="HTH_ARAC_FAMILY_2"/>
    <property type="match status" value="1"/>
</dbReference>
<dbReference type="SUPFAM" id="SSF46689">
    <property type="entry name" value="Homeodomain-like"/>
    <property type="match status" value="2"/>
</dbReference>
<dbReference type="PROSITE" id="PS00041">
    <property type="entry name" value="HTH_ARAC_FAMILY_1"/>
    <property type="match status" value="1"/>
</dbReference>
<dbReference type="SMART" id="SM00342">
    <property type="entry name" value="HTH_ARAC"/>
    <property type="match status" value="1"/>
</dbReference>
<dbReference type="InterPro" id="IPR001789">
    <property type="entry name" value="Sig_transdc_resp-reg_receiver"/>
</dbReference>
<dbReference type="Gene3D" id="1.10.10.60">
    <property type="entry name" value="Homeodomain-like"/>
    <property type="match status" value="2"/>
</dbReference>
<dbReference type="PROSITE" id="PS50110">
    <property type="entry name" value="RESPONSE_REGULATORY"/>
    <property type="match status" value="1"/>
</dbReference>
<accession>A0ABM8V270</accession>
<evidence type="ECO:0000256" key="6">
    <source>
        <dbReference type="ARBA" id="ARBA00023125"/>
    </source>
</evidence>
<evidence type="ECO:0000256" key="5">
    <source>
        <dbReference type="ARBA" id="ARBA00023015"/>
    </source>
</evidence>
<evidence type="ECO:0000256" key="4">
    <source>
        <dbReference type="ARBA" id="ARBA00023012"/>
    </source>
</evidence>
<feature type="modified residue" description="4-aspartylphosphate" evidence="8">
    <location>
        <position position="55"/>
    </location>
</feature>
<feature type="domain" description="Response regulatory" evidence="10">
    <location>
        <begin position="3"/>
        <end position="120"/>
    </location>
</feature>
<sequence>MWKAVVCDDEYIVLEALSIMIDWEGLGIRLVGTAEDGLSALELIRRVKPDIVLTDIRMPGLDGLQLIETVLSEAPDTHCIVFSGFNEFEYVKRAIRLGVADYVEKPITEEAIERALGKVLGRIERESAIRSMERKLQDTDEALLEKAVWELLLFGKEAEQAWREQFGPEGDRVAGVTVLAAAEPFRLPEHPAYRAIHLRDDKHHLAVMFHYMDLPSAHWDSLVDELDDAGLAVGISLTHPPEEAHASWREAVQAHKAAKLLGIRGAVRFGELGSGSDNPSHLSALEEAILLALRAGSRTMVAEEADRFLREILESKPDPDTVESEMLKIIYAAEEAVGEHRDPSGKPHIEIAEAAAEGRLSEWFRERLKRLAEQAAASRDRDKHSAIEKAKEYVVQNAFRDVSLQETASFVGLHPAYLSVLFKETTGETFIQYLTRNRVELAKSLLRKGMKISEVSDRVGYMNPRHFGEVFKRHTGMTPGQYRDSQLSS</sequence>
<comment type="subcellular location">
    <subcellularLocation>
        <location evidence="1">Cytoplasm</location>
    </subcellularLocation>
</comment>
<dbReference type="InterPro" id="IPR020449">
    <property type="entry name" value="Tscrpt_reg_AraC-type_HTH"/>
</dbReference>
<evidence type="ECO:0000259" key="10">
    <source>
        <dbReference type="PROSITE" id="PS50110"/>
    </source>
</evidence>
<comment type="caution">
    <text evidence="11">The sequence shown here is derived from an EMBL/GenBank/DDBJ whole genome shotgun (WGS) entry which is preliminary data.</text>
</comment>
<dbReference type="InterPro" id="IPR051552">
    <property type="entry name" value="HptR"/>
</dbReference>